<name>A0A0G0VPE4_9BACT</name>
<organism evidence="1 2">
    <name type="scientific">Candidatus Woesebacteria bacterium GW2011_GWA1_40_43</name>
    <dbReference type="NCBI Taxonomy" id="1618553"/>
    <lineage>
        <taxon>Bacteria</taxon>
        <taxon>Candidatus Woeseibacteriota</taxon>
    </lineage>
</organism>
<proteinExistence type="predicted"/>
<comment type="caution">
    <text evidence="1">The sequence shown here is derived from an EMBL/GenBank/DDBJ whole genome shotgun (WGS) entry which is preliminary data.</text>
</comment>
<sequence length="223" mass="25027">MKKIILPLALFLLVLAIFLPRFFIKIRIDCKTQFGACPPAISDRLTPLNGKTMFSAEREINKNLKSNFLVSGFTIQFKLPNILRVDLIIKKPVFALKNKSSETFALVDKDGYVLNVSGETSLPRVITDGSLPKEGERVNDKDFFALQLTDGVYKMYQIGSSTIEGDTLLVDLTGPIRVLFPLVGADRELLLGSLRLIYSNIQSGENKALYSQIDLRYRNPVLR</sequence>
<dbReference type="AlphaFoldDB" id="A0A0G0VPE4"/>
<evidence type="ECO:0000313" key="1">
    <source>
        <dbReference type="EMBL" id="KKR64612.1"/>
    </source>
</evidence>
<gene>
    <name evidence="1" type="ORF">UU02_C0005G0001</name>
</gene>
<dbReference type="Proteomes" id="UP000034293">
    <property type="component" value="Unassembled WGS sequence"/>
</dbReference>
<protein>
    <recommendedName>
        <fullName evidence="3">POTRA domain-containing protein</fullName>
    </recommendedName>
</protein>
<reference evidence="1 2" key="1">
    <citation type="journal article" date="2015" name="Nature">
        <title>rRNA introns, odd ribosomes, and small enigmatic genomes across a large radiation of phyla.</title>
        <authorList>
            <person name="Brown C.T."/>
            <person name="Hug L.A."/>
            <person name="Thomas B.C."/>
            <person name="Sharon I."/>
            <person name="Castelle C.J."/>
            <person name="Singh A."/>
            <person name="Wilkins M.J."/>
            <person name="Williams K.H."/>
            <person name="Banfield J.F."/>
        </authorList>
    </citation>
    <scope>NUCLEOTIDE SEQUENCE [LARGE SCALE GENOMIC DNA]</scope>
</reference>
<evidence type="ECO:0000313" key="2">
    <source>
        <dbReference type="Proteomes" id="UP000034293"/>
    </source>
</evidence>
<dbReference type="EMBL" id="LBZA01000005">
    <property type="protein sequence ID" value="KKR64612.1"/>
    <property type="molecule type" value="Genomic_DNA"/>
</dbReference>
<accession>A0A0G0VPE4</accession>
<evidence type="ECO:0008006" key="3">
    <source>
        <dbReference type="Google" id="ProtNLM"/>
    </source>
</evidence>